<evidence type="ECO:0000313" key="3">
    <source>
        <dbReference type="Proteomes" id="UP001150925"/>
    </source>
</evidence>
<dbReference type="AlphaFoldDB" id="A0A9W8E8K1"/>
<keyword evidence="3" id="KW-1185">Reference proteome</keyword>
<dbReference type="InterPro" id="IPR011990">
    <property type="entry name" value="TPR-like_helical_dom_sf"/>
</dbReference>
<dbReference type="InterPro" id="IPR050667">
    <property type="entry name" value="PPR-containing_protein"/>
</dbReference>
<name>A0A9W8E8K1_9FUNG</name>
<feature type="non-terminal residue" evidence="2">
    <location>
        <position position="781"/>
    </location>
</feature>
<sequence length="781" mass="87437">MSRRLYHQVVKAGSPCCRSNALGNRLGPHSVIFINPPLAVGYPRQSSQVSVQVSSCQNAYTPYSTTTIPAQKTAQAVQHVYQQADPSPATFIELVNQYYMAITRHPVQELNHADYRSLCEGFDQLCVNRAIVPQSISVERTASHVGEETCSERATGAEILSLPNNIQQQLVSLCDSWLRLARLTLHGTSITACVTPAAGWDPHRLQFDFGDFQLLVTTLARLGKTQKAWKVLQTLGVRYPKYQRAAMGQFLTPWFAQLRLQGNLAEAQRLWGYTRQHGIPLLGVVYNIYIQILAQGGQFLSALQVFKEMQEAGRQPSGLALSTLFTHIPVGRQPPAVPRRLVQEVADGIIQLPPARVQSIVTTNLLTLLSDVGDSQRLNALVDAHVLYPGVLPQPMVFTALVRALMQCDRTSGVPVFYHALKREFPKWDFPAPLTARFMEAFSKLGQADQVKNLYQNECPIAALRTLKTSDVTRAMTALLTVEAYEETVELFNRWEPLSHSALNDSQVYKLVLQALGKLHRREEIRRLDAKLTPTLPLAPAALAIALVSAWAEFGAVDEVRRLNHIINRHPGLGSLTANDYHYWLHANVTTGELSAAHAIFQRMETCKAPISPVDLVLLIQGFSQRHQPDYLNQLYQYACQGPLPGRSGSCWTDMVWLEFLEAYTTHRLDPMVKELLELRKAHPKFQRTFSVVSYNRLLKILFRGGYVDELWDIHRENMANLPRRGIPPNAATYVHLLDVAMKQPQRTDAAVLDSLLGRALQILDPSDTAFLVKLAQVATF</sequence>
<protein>
    <recommendedName>
        <fullName evidence="4">Pentatricopeptide repeat-containing protein</fullName>
    </recommendedName>
</protein>
<feature type="repeat" description="PPR" evidence="1">
    <location>
        <begin position="282"/>
        <end position="316"/>
    </location>
</feature>
<accession>A0A9W8E8K1</accession>
<dbReference type="PANTHER" id="PTHR47939:SF5">
    <property type="entry name" value="PENTACOTRIPEPTIDE-REPEAT REGION OF PRORP DOMAIN-CONTAINING PROTEIN"/>
    <property type="match status" value="1"/>
</dbReference>
<evidence type="ECO:0000256" key="1">
    <source>
        <dbReference type="PROSITE-ProRule" id="PRU00708"/>
    </source>
</evidence>
<organism evidence="2 3">
    <name type="scientific">Dispira parvispora</name>
    <dbReference type="NCBI Taxonomy" id="1520584"/>
    <lineage>
        <taxon>Eukaryota</taxon>
        <taxon>Fungi</taxon>
        <taxon>Fungi incertae sedis</taxon>
        <taxon>Zoopagomycota</taxon>
        <taxon>Kickxellomycotina</taxon>
        <taxon>Dimargaritomycetes</taxon>
        <taxon>Dimargaritales</taxon>
        <taxon>Dimargaritaceae</taxon>
        <taxon>Dispira</taxon>
    </lineage>
</organism>
<gene>
    <name evidence="2" type="ORF">IWQ62_001412</name>
</gene>
<evidence type="ECO:0008006" key="4">
    <source>
        <dbReference type="Google" id="ProtNLM"/>
    </source>
</evidence>
<reference evidence="2" key="1">
    <citation type="submission" date="2022-07" db="EMBL/GenBank/DDBJ databases">
        <title>Phylogenomic reconstructions and comparative analyses of Kickxellomycotina fungi.</title>
        <authorList>
            <person name="Reynolds N.K."/>
            <person name="Stajich J.E."/>
            <person name="Barry K."/>
            <person name="Grigoriev I.V."/>
            <person name="Crous P."/>
            <person name="Smith M.E."/>
        </authorList>
    </citation>
    <scope>NUCLEOTIDE SEQUENCE</scope>
    <source>
        <strain evidence="2">RSA 1196</strain>
    </source>
</reference>
<dbReference type="PROSITE" id="PS51375">
    <property type="entry name" value="PPR"/>
    <property type="match status" value="1"/>
</dbReference>
<dbReference type="NCBIfam" id="TIGR00756">
    <property type="entry name" value="PPR"/>
    <property type="match status" value="1"/>
</dbReference>
<dbReference type="PANTHER" id="PTHR47939">
    <property type="entry name" value="MEMBRANE-ASSOCIATED SALT-INDUCIBLE PROTEIN-LIKE"/>
    <property type="match status" value="1"/>
</dbReference>
<dbReference type="Proteomes" id="UP001150925">
    <property type="component" value="Unassembled WGS sequence"/>
</dbReference>
<proteinExistence type="predicted"/>
<evidence type="ECO:0000313" key="2">
    <source>
        <dbReference type="EMBL" id="KAJ1968154.1"/>
    </source>
</evidence>
<dbReference type="Pfam" id="PF01535">
    <property type="entry name" value="PPR"/>
    <property type="match status" value="1"/>
</dbReference>
<dbReference type="EMBL" id="JANBPY010000223">
    <property type="protein sequence ID" value="KAJ1968154.1"/>
    <property type="molecule type" value="Genomic_DNA"/>
</dbReference>
<dbReference type="OrthoDB" id="185373at2759"/>
<comment type="caution">
    <text evidence="2">The sequence shown here is derived from an EMBL/GenBank/DDBJ whole genome shotgun (WGS) entry which is preliminary data.</text>
</comment>
<dbReference type="Gene3D" id="1.25.40.10">
    <property type="entry name" value="Tetratricopeptide repeat domain"/>
    <property type="match status" value="2"/>
</dbReference>
<dbReference type="InterPro" id="IPR002885">
    <property type="entry name" value="PPR_rpt"/>
</dbReference>